<accession>A0A1I3A4W3</accession>
<reference evidence="2 3" key="1">
    <citation type="submission" date="2016-10" db="EMBL/GenBank/DDBJ databases">
        <authorList>
            <person name="Varghese N."/>
            <person name="Submissions S."/>
        </authorList>
    </citation>
    <scope>NUCLEOTIDE SEQUENCE [LARGE SCALE GENOMIC DNA]</scope>
    <source>
        <strain evidence="2 3">CGMCC 1.6377</strain>
    </source>
</reference>
<dbReference type="Gene3D" id="3.75.10.10">
    <property type="entry name" value="L-arginine/glycine Amidinotransferase, Chain A"/>
    <property type="match status" value="1"/>
</dbReference>
<dbReference type="GO" id="GO:0016990">
    <property type="term" value="F:arginine deiminase activity"/>
    <property type="evidence" value="ECO:0007669"/>
    <property type="project" value="InterPro"/>
</dbReference>
<dbReference type="Pfam" id="PF02274">
    <property type="entry name" value="ADI"/>
    <property type="match status" value="1"/>
</dbReference>
<protein>
    <submittedName>
        <fullName evidence="2">Arginine deiminase</fullName>
    </submittedName>
</protein>
<dbReference type="EMBL" id="FOPZ01000004">
    <property type="protein sequence ID" value="SFH44321.1"/>
    <property type="molecule type" value="Genomic_DNA"/>
</dbReference>
<dbReference type="PRINTS" id="PR01466">
    <property type="entry name" value="ARGDEIMINASE"/>
</dbReference>
<name>A0A1I3A4W3_9EURY</name>
<sequence length="398" mass="43755">MSEYSVRAEWERLSAVRVHTPGLELWSGSLAPEANLFEDHVPPEQARREHEQLVDTLKSTHVEVHRLADDLAAGGALDDLTRDALEAGGVDRIDDVLATFSPREKLQIVLSRPSLTPETTADGGTDGASVTLDAPISNVYFQRDTTIVGDRGPILCHMSKPIRRREEPIVKRAWESIGADLRYEMAGEPLEGGEFMPAGEFALLGVSAEVDGEEHVIRTSYEAGERLMDEGAVSYDEFGLVRAPLEADRRVRVDRGLGSRVMHLLGWFNIAAEGLAVLDADLAKAADVDVYRRRGDSYELSHTTSTLEYVRDEKGFDVIDVADGERWPTNFLAIDDGTVIPLYEPDEEGEYRPEDNPTIEALRDRGVTVLPDDVGIPRAALTNGAGGLHCMTTPIARE</sequence>
<evidence type="ECO:0000313" key="3">
    <source>
        <dbReference type="Proteomes" id="UP000323537"/>
    </source>
</evidence>
<evidence type="ECO:0000256" key="1">
    <source>
        <dbReference type="ARBA" id="ARBA00022801"/>
    </source>
</evidence>
<dbReference type="SUPFAM" id="SSF55909">
    <property type="entry name" value="Pentein"/>
    <property type="match status" value="1"/>
</dbReference>
<dbReference type="Proteomes" id="UP000323537">
    <property type="component" value="Unassembled WGS sequence"/>
</dbReference>
<keyword evidence="1" id="KW-0378">Hydrolase</keyword>
<keyword evidence="3" id="KW-1185">Reference proteome</keyword>
<proteinExistence type="predicted"/>
<dbReference type="PANTHER" id="PTHR47271:SF2">
    <property type="entry name" value="ARGININE DEIMINASE"/>
    <property type="match status" value="1"/>
</dbReference>
<gene>
    <name evidence="2" type="ORF">SAMN04488066_10482</name>
</gene>
<dbReference type="InterPro" id="IPR003876">
    <property type="entry name" value="Arg_deiminase"/>
</dbReference>
<dbReference type="AlphaFoldDB" id="A0A1I3A4W3"/>
<dbReference type="GO" id="GO:0019546">
    <property type="term" value="P:L-arginine deiminase pathway"/>
    <property type="evidence" value="ECO:0007669"/>
    <property type="project" value="TreeGrafter"/>
</dbReference>
<dbReference type="RefSeq" id="WP_149783737.1">
    <property type="nucleotide sequence ID" value="NZ_BAAADP010000001.1"/>
</dbReference>
<dbReference type="PANTHER" id="PTHR47271">
    <property type="entry name" value="ARGININE DEIMINASE"/>
    <property type="match status" value="1"/>
</dbReference>
<organism evidence="2 3">
    <name type="scientific">Halorubrum aquaticum</name>
    <dbReference type="NCBI Taxonomy" id="387340"/>
    <lineage>
        <taxon>Archaea</taxon>
        <taxon>Methanobacteriati</taxon>
        <taxon>Methanobacteriota</taxon>
        <taxon>Stenosarchaea group</taxon>
        <taxon>Halobacteria</taxon>
        <taxon>Halobacteriales</taxon>
        <taxon>Haloferacaceae</taxon>
        <taxon>Halorubrum</taxon>
    </lineage>
</organism>
<evidence type="ECO:0000313" key="2">
    <source>
        <dbReference type="EMBL" id="SFH44321.1"/>
    </source>
</evidence>
<dbReference type="OrthoDB" id="371705at2157"/>